<evidence type="ECO:0000313" key="2">
    <source>
        <dbReference type="EMBL" id="AKT42330.1"/>
    </source>
</evidence>
<feature type="compositionally biased region" description="Basic and acidic residues" evidence="1">
    <location>
        <begin position="33"/>
        <end position="47"/>
    </location>
</feature>
<dbReference type="AlphaFoldDB" id="A0A0K1EN50"/>
<sequence>MMNRGALVLSIVIGGAALPLGCGGSNPPPPTDVGERQPSDETPRVEQSEGEASQEVETPPSAKPAVDDTIPDDYALSRGDCAQLGKQLAALTHSDQVAQLSSKLTSAQRGQAEKNIADVAARMSDKWIAGCEDALVGKIVERKSIACALAATTVLAFDKCLNVEPNPGQ</sequence>
<dbReference type="EMBL" id="CP012159">
    <property type="protein sequence ID" value="AKT42330.1"/>
    <property type="molecule type" value="Genomic_DNA"/>
</dbReference>
<dbReference type="KEGG" id="ccro:CMC5_065560"/>
<feature type="region of interest" description="Disordered" evidence="1">
    <location>
        <begin position="22"/>
        <end position="72"/>
    </location>
</feature>
<evidence type="ECO:0000313" key="3">
    <source>
        <dbReference type="Proteomes" id="UP000067626"/>
    </source>
</evidence>
<dbReference type="OrthoDB" id="5518810at2"/>
<protein>
    <submittedName>
        <fullName evidence="2">Uncharacterized protein</fullName>
    </submittedName>
</protein>
<keyword evidence="3" id="KW-1185">Reference proteome</keyword>
<name>A0A0K1EN50_CHOCO</name>
<proteinExistence type="predicted"/>
<reference evidence="2 3" key="1">
    <citation type="submission" date="2015-07" db="EMBL/GenBank/DDBJ databases">
        <title>Genome analysis of myxobacterium Chondromyces crocatus Cm c5 reveals a high potential for natural compound synthesis and the genetic basis for the loss of fruiting body formation.</title>
        <authorList>
            <person name="Zaburannyi N."/>
            <person name="Bunk B."/>
            <person name="Maier J."/>
            <person name="Overmann J."/>
            <person name="Mueller R."/>
        </authorList>
    </citation>
    <scope>NUCLEOTIDE SEQUENCE [LARGE SCALE GENOMIC DNA]</scope>
    <source>
        <strain evidence="2 3">Cm c5</strain>
    </source>
</reference>
<gene>
    <name evidence="2" type="ORF">CMC5_065560</name>
</gene>
<accession>A0A0K1EN50</accession>
<dbReference type="STRING" id="52.CMC5_065560"/>
<dbReference type="RefSeq" id="WP_156339019.1">
    <property type="nucleotide sequence ID" value="NZ_CP012159.1"/>
</dbReference>
<organism evidence="2 3">
    <name type="scientific">Chondromyces crocatus</name>
    <dbReference type="NCBI Taxonomy" id="52"/>
    <lineage>
        <taxon>Bacteria</taxon>
        <taxon>Pseudomonadati</taxon>
        <taxon>Myxococcota</taxon>
        <taxon>Polyangia</taxon>
        <taxon>Polyangiales</taxon>
        <taxon>Polyangiaceae</taxon>
        <taxon>Chondromyces</taxon>
    </lineage>
</organism>
<dbReference type="Proteomes" id="UP000067626">
    <property type="component" value="Chromosome"/>
</dbReference>
<evidence type="ECO:0000256" key="1">
    <source>
        <dbReference type="SAM" id="MobiDB-lite"/>
    </source>
</evidence>